<name>T5ADR4_OPHSC</name>
<dbReference type="Proteomes" id="UP000019374">
    <property type="component" value="Unassembled WGS sequence"/>
</dbReference>
<dbReference type="EMBL" id="KE652202">
    <property type="protein sequence ID" value="EQL03600.1"/>
    <property type="molecule type" value="Genomic_DNA"/>
</dbReference>
<evidence type="ECO:0008006" key="6">
    <source>
        <dbReference type="Google" id="ProtNLM"/>
    </source>
</evidence>
<sequence length="280" mass="31156">MEPSPGDSSVSLIQVLPHSPCSSEPGVSHWPKHGRQRLTSTLNWIVAALFLSILINIALVLTAVARQTSADPRWDEFTLPCKSSSSANGIHGDNKADAAQAPAETAISHKLIVFRNGINSDKTQYQGRPNEENNRLWKDLYSHERTRISYDEALKLPNKTSPEAPYKGSGYLIVLNVFHNLHCLDSIRRAFHHLIDPRWTAQDNPYTHTEGGIDEMLQAVGKDLGITHVDHCIDALRQHQMCAADVTPNVFQFSPGDFGIRAMANVVHECRDFDKVGLHL</sequence>
<keyword evidence="3" id="KW-0472">Membrane</keyword>
<evidence type="ECO:0000313" key="5">
    <source>
        <dbReference type="Proteomes" id="UP000019374"/>
    </source>
</evidence>
<evidence type="ECO:0000256" key="1">
    <source>
        <dbReference type="ARBA" id="ARBA00004685"/>
    </source>
</evidence>
<comment type="similarity">
    <text evidence="2">Belongs to the ustYa family.</text>
</comment>
<dbReference type="AlphaFoldDB" id="T5ADR4"/>
<protein>
    <recommendedName>
        <fullName evidence="6">Tat pathway signal sequence</fullName>
    </recommendedName>
</protein>
<reference evidence="4 5" key="1">
    <citation type="journal article" date="2013" name="Chin. Sci. Bull.">
        <title>Genome survey uncovers the secrets of sex and lifestyle in caterpillar fungus.</title>
        <authorList>
            <person name="Hu X."/>
            <person name="Zhang Y."/>
            <person name="Xiao G."/>
            <person name="Zheng P."/>
            <person name="Xia Y."/>
            <person name="Zhang X."/>
            <person name="St Leger R.J."/>
            <person name="Liu X."/>
            <person name="Wang C."/>
        </authorList>
    </citation>
    <scope>NUCLEOTIDE SEQUENCE [LARGE SCALE GENOMIC DNA]</scope>
    <source>
        <strain evidence="5">Co18 / CGMCC 3.14243</strain>
        <tissue evidence="4">Fruit-body</tissue>
    </source>
</reference>
<keyword evidence="3" id="KW-0812">Transmembrane</keyword>
<dbReference type="InterPro" id="IPR021765">
    <property type="entry name" value="UstYa-like"/>
</dbReference>
<dbReference type="PANTHER" id="PTHR33365:SF4">
    <property type="entry name" value="CYCLOCHLOROTINE BIOSYNTHESIS PROTEIN O"/>
    <property type="match status" value="1"/>
</dbReference>
<dbReference type="Pfam" id="PF11807">
    <property type="entry name" value="UstYa"/>
    <property type="match status" value="1"/>
</dbReference>
<dbReference type="GO" id="GO:0043386">
    <property type="term" value="P:mycotoxin biosynthetic process"/>
    <property type="evidence" value="ECO:0007669"/>
    <property type="project" value="InterPro"/>
</dbReference>
<comment type="pathway">
    <text evidence="1">Mycotoxin biosynthesis.</text>
</comment>
<feature type="transmembrane region" description="Helical" evidence="3">
    <location>
        <begin position="44"/>
        <end position="65"/>
    </location>
</feature>
<dbReference type="eggNOG" id="ENOG502SJ2Y">
    <property type="taxonomic scope" value="Eukaryota"/>
</dbReference>
<organism evidence="4 5">
    <name type="scientific">Ophiocordyceps sinensis (strain Co18 / CGMCC 3.14243)</name>
    <name type="common">Yarsagumba caterpillar fungus</name>
    <name type="synonym">Hirsutella sinensis</name>
    <dbReference type="NCBI Taxonomy" id="911162"/>
    <lineage>
        <taxon>Eukaryota</taxon>
        <taxon>Fungi</taxon>
        <taxon>Dikarya</taxon>
        <taxon>Ascomycota</taxon>
        <taxon>Pezizomycotina</taxon>
        <taxon>Sordariomycetes</taxon>
        <taxon>Hypocreomycetidae</taxon>
        <taxon>Hypocreales</taxon>
        <taxon>Ophiocordycipitaceae</taxon>
        <taxon>Ophiocordyceps</taxon>
    </lineage>
</organism>
<evidence type="ECO:0000313" key="4">
    <source>
        <dbReference type="EMBL" id="EQL03600.1"/>
    </source>
</evidence>
<dbReference type="HOGENOM" id="CLU_042941_2_3_1"/>
<dbReference type="PANTHER" id="PTHR33365">
    <property type="entry name" value="YALI0B05434P"/>
    <property type="match status" value="1"/>
</dbReference>
<accession>T5ADR4</accession>
<gene>
    <name evidence="4" type="ORF">OCS_00680</name>
</gene>
<proteinExistence type="inferred from homology"/>
<keyword evidence="3" id="KW-1133">Transmembrane helix</keyword>
<evidence type="ECO:0000256" key="3">
    <source>
        <dbReference type="SAM" id="Phobius"/>
    </source>
</evidence>
<evidence type="ECO:0000256" key="2">
    <source>
        <dbReference type="ARBA" id="ARBA00035112"/>
    </source>
</evidence>